<dbReference type="AlphaFoldDB" id="A0A1S3IE69"/>
<protein>
    <submittedName>
        <fullName evidence="6">Adipocyte plasma membrane-associated protein-like</fullName>
    </submittedName>
</protein>
<gene>
    <name evidence="6" type="primary">LOC106163182</name>
</gene>
<dbReference type="GO" id="GO:0016787">
    <property type="term" value="F:hydrolase activity"/>
    <property type="evidence" value="ECO:0007669"/>
    <property type="project" value="TreeGrafter"/>
</dbReference>
<evidence type="ECO:0000259" key="4">
    <source>
        <dbReference type="Pfam" id="PF03088"/>
    </source>
</evidence>
<sequence>LGYTVIFLTGKLFTGTADGKILEINGDDIRVVATLGKPPCGKFDDEPTCGRPLGMRFDKDGSLVVVDAYLGLFRVNVETGKFVQLYSPETLVDGEQAAFLNDLDIDSDGTVYFTDSSTNWGRRYNRYAAMEAKKNGRLLAYNPNTKQTEVILKNMSFPNGVQLSPEKDFILIAELCTCKILQYHTKGPRKGEVEIFSDNLPGAPDNIRPSSSGGYWVGLATTRRAGKFSLLDYTSTKPWMKKLIFKVFGMKMRNVF</sequence>
<dbReference type="Pfam" id="PF03088">
    <property type="entry name" value="Str_synth"/>
    <property type="match status" value="1"/>
</dbReference>
<dbReference type="RefSeq" id="XP_013396151.1">
    <property type="nucleotide sequence ID" value="XM_013540697.1"/>
</dbReference>
<dbReference type="OrthoDB" id="5307922at2759"/>
<dbReference type="SUPFAM" id="SSF63829">
    <property type="entry name" value="Calcium-dependent phosphotriesterase"/>
    <property type="match status" value="1"/>
</dbReference>
<comment type="similarity">
    <text evidence="1">Belongs to the strictosidine synthase family.</text>
</comment>
<dbReference type="KEGG" id="lak:106163182"/>
<evidence type="ECO:0000256" key="2">
    <source>
        <dbReference type="ARBA" id="ARBA00022553"/>
    </source>
</evidence>
<keyword evidence="2" id="KW-0597">Phosphoprotein</keyword>
<dbReference type="PANTHER" id="PTHR10426">
    <property type="entry name" value="STRICTOSIDINE SYNTHASE-RELATED"/>
    <property type="match status" value="1"/>
</dbReference>
<dbReference type="InterPro" id="IPR011042">
    <property type="entry name" value="6-blade_b-propeller_TolB-like"/>
</dbReference>
<dbReference type="InParanoid" id="A0A1S3IE69"/>
<proteinExistence type="inferred from homology"/>
<accession>A0A1S3IE69</accession>
<dbReference type="PANTHER" id="PTHR10426:SF88">
    <property type="entry name" value="ADIPOCYTE PLASMA MEMBRANE-ASSOCIATED PROTEIN HEMOMUCIN-RELATED"/>
    <property type="match status" value="1"/>
</dbReference>
<evidence type="ECO:0000313" key="5">
    <source>
        <dbReference type="Proteomes" id="UP000085678"/>
    </source>
</evidence>
<reference evidence="6" key="1">
    <citation type="submission" date="2025-08" db="UniProtKB">
        <authorList>
            <consortium name="RefSeq"/>
        </authorList>
    </citation>
    <scope>IDENTIFICATION</scope>
    <source>
        <tissue evidence="6">Gonads</tissue>
    </source>
</reference>
<dbReference type="STRING" id="7574.A0A1S3IE69"/>
<dbReference type="Gene3D" id="2.120.10.30">
    <property type="entry name" value="TolB, C-terminal domain"/>
    <property type="match status" value="1"/>
</dbReference>
<evidence type="ECO:0000313" key="6">
    <source>
        <dbReference type="RefSeq" id="XP_013396151.1"/>
    </source>
</evidence>
<evidence type="ECO:0000256" key="3">
    <source>
        <dbReference type="ARBA" id="ARBA00023180"/>
    </source>
</evidence>
<dbReference type="GeneID" id="106163182"/>
<keyword evidence="5" id="KW-1185">Reference proteome</keyword>
<name>A0A1S3IE69_LINAN</name>
<evidence type="ECO:0000256" key="1">
    <source>
        <dbReference type="ARBA" id="ARBA00009191"/>
    </source>
</evidence>
<dbReference type="GO" id="GO:0012505">
    <property type="term" value="C:endomembrane system"/>
    <property type="evidence" value="ECO:0007669"/>
    <property type="project" value="TreeGrafter"/>
</dbReference>
<dbReference type="FunCoup" id="A0A1S3IE69">
    <property type="interactions" value="953"/>
</dbReference>
<feature type="domain" description="Strictosidine synthase conserved region" evidence="4">
    <location>
        <begin position="101"/>
        <end position="188"/>
    </location>
</feature>
<feature type="non-terminal residue" evidence="6">
    <location>
        <position position="1"/>
    </location>
</feature>
<keyword evidence="3" id="KW-0325">Glycoprotein</keyword>
<dbReference type="Proteomes" id="UP000085678">
    <property type="component" value="Unplaced"/>
</dbReference>
<organism evidence="5 6">
    <name type="scientific">Lingula anatina</name>
    <name type="common">Brachiopod</name>
    <name type="synonym">Lingula unguis</name>
    <dbReference type="NCBI Taxonomy" id="7574"/>
    <lineage>
        <taxon>Eukaryota</taxon>
        <taxon>Metazoa</taxon>
        <taxon>Spiralia</taxon>
        <taxon>Lophotrochozoa</taxon>
        <taxon>Brachiopoda</taxon>
        <taxon>Linguliformea</taxon>
        <taxon>Lingulata</taxon>
        <taxon>Lingulida</taxon>
        <taxon>Linguloidea</taxon>
        <taxon>Lingulidae</taxon>
        <taxon>Lingula</taxon>
    </lineage>
</organism>
<dbReference type="InterPro" id="IPR018119">
    <property type="entry name" value="Strictosidine_synth_cons-reg"/>
</dbReference>